<feature type="domain" description="Thiolase C-terminal" evidence="11">
    <location>
        <begin position="258"/>
        <end position="377"/>
    </location>
</feature>
<dbReference type="Pfam" id="PF00108">
    <property type="entry name" value="Thiolase_N"/>
    <property type="match status" value="1"/>
</dbReference>
<dbReference type="EC" id="2.3.1.16" evidence="8"/>
<dbReference type="NCBIfam" id="TIGR01930">
    <property type="entry name" value="AcCoA-C-Actrans"/>
    <property type="match status" value="1"/>
</dbReference>
<evidence type="ECO:0000313" key="12">
    <source>
        <dbReference type="EMBL" id="MFC3962383.1"/>
    </source>
</evidence>
<dbReference type="InterPro" id="IPR020616">
    <property type="entry name" value="Thiolase_N"/>
</dbReference>
<comment type="caution">
    <text evidence="12">The sequence shown here is derived from an EMBL/GenBank/DDBJ whole genome shotgun (WGS) entry which is preliminary data.</text>
</comment>
<dbReference type="InterPro" id="IPR020617">
    <property type="entry name" value="Thiolase_C"/>
</dbReference>
<dbReference type="PANTHER" id="PTHR43853:SF8">
    <property type="entry name" value="3-KETOACYL-COA THIOLASE, PEROXISOMAL"/>
    <property type="match status" value="1"/>
</dbReference>
<dbReference type="InterPro" id="IPR020610">
    <property type="entry name" value="Thiolase_AS"/>
</dbReference>
<evidence type="ECO:0000256" key="1">
    <source>
        <dbReference type="ARBA" id="ARBA00004275"/>
    </source>
</evidence>
<dbReference type="SUPFAM" id="SSF53901">
    <property type="entry name" value="Thiolase-like"/>
    <property type="match status" value="2"/>
</dbReference>
<dbReference type="InterPro" id="IPR050215">
    <property type="entry name" value="Thiolase-like_sf_Thiolase"/>
</dbReference>
<reference evidence="13" key="1">
    <citation type="journal article" date="2019" name="Int. J. Syst. Evol. Microbiol.">
        <title>The Global Catalogue of Microorganisms (GCM) 10K type strain sequencing project: providing services to taxonomists for standard genome sequencing and annotation.</title>
        <authorList>
            <consortium name="The Broad Institute Genomics Platform"/>
            <consortium name="The Broad Institute Genome Sequencing Center for Infectious Disease"/>
            <person name="Wu L."/>
            <person name="Ma J."/>
        </authorList>
    </citation>
    <scope>NUCLEOTIDE SEQUENCE [LARGE SCALE GENOMIC DNA]</scope>
    <source>
        <strain evidence="13">CGMCC 4.7330</strain>
    </source>
</reference>
<sequence>MPEAVIVSALRTPIGTARKGTLRDTNAFDLAKHVVSAAAEGLDPGRIDDVILGEGRYGGGVLARHAAVTAGLTTVPGLAQNRHCAAGMAAVQSAAAGIRSGMDELIIAGGVNSDSTAPRARFKVGEDEWIDPWTSPSHPDRPDAPAMDMSITVGWNAAVRAGLTREEQDAWALRSHRNAIAAIDEGRFKEEIVPIETPHGLFDTDEHPRRETSLEKLASLKVLHPEIEGFSITAGNASGANDGAAALAVASDKLGLPALGYIRAWASVGVDPAVTGLAPIEAITKAVRRAGISLGQVKLIEINEAFASVPIATIRALDLNPEIVNYSGSGCSLGHPVAATGARMIVTLVHELRRRGGGFGIAALCAGGGMGSATVIEVPAP</sequence>
<evidence type="ECO:0000256" key="9">
    <source>
        <dbReference type="RuleBase" id="RU003557"/>
    </source>
</evidence>
<keyword evidence="6" id="KW-0576">Peroxisome</keyword>
<comment type="similarity">
    <text evidence="2 9">Belongs to the thiolase-like superfamily. Thiolase family.</text>
</comment>
<dbReference type="InterPro" id="IPR016039">
    <property type="entry name" value="Thiolase-like"/>
</dbReference>
<keyword evidence="13" id="KW-1185">Reference proteome</keyword>
<dbReference type="PROSITE" id="PS00099">
    <property type="entry name" value="THIOLASE_3"/>
    <property type="match status" value="1"/>
</dbReference>
<keyword evidence="5" id="KW-0443">Lipid metabolism</keyword>
<accession>A0ABV8DQL9</accession>
<keyword evidence="4" id="KW-0276">Fatty acid metabolism</keyword>
<evidence type="ECO:0000256" key="2">
    <source>
        <dbReference type="ARBA" id="ARBA00010982"/>
    </source>
</evidence>
<evidence type="ECO:0000256" key="8">
    <source>
        <dbReference type="ARBA" id="ARBA00024073"/>
    </source>
</evidence>
<comment type="subcellular location">
    <subcellularLocation>
        <location evidence="1">Peroxisome</location>
    </subcellularLocation>
</comment>
<protein>
    <recommendedName>
        <fullName evidence="8">acetyl-CoA C-acyltransferase</fullName>
        <ecNumber evidence="8">2.3.1.16</ecNumber>
    </recommendedName>
</protein>
<dbReference type="RefSeq" id="WP_378612156.1">
    <property type="nucleotide sequence ID" value="NZ_JBHSAX010000009.1"/>
</dbReference>
<dbReference type="PIRSF" id="PIRSF000429">
    <property type="entry name" value="Ac-CoA_Ac_transf"/>
    <property type="match status" value="1"/>
</dbReference>
<feature type="domain" description="Thiolase N-terminal" evidence="10">
    <location>
        <begin position="5"/>
        <end position="251"/>
    </location>
</feature>
<keyword evidence="7 9" id="KW-0012">Acyltransferase</keyword>
<dbReference type="PANTHER" id="PTHR43853">
    <property type="entry name" value="3-KETOACYL-COA THIOLASE, PEROXISOMAL"/>
    <property type="match status" value="1"/>
</dbReference>
<dbReference type="Proteomes" id="UP001595696">
    <property type="component" value="Unassembled WGS sequence"/>
</dbReference>
<name>A0ABV8DQL9_9NOCA</name>
<dbReference type="EMBL" id="JBHSAX010000009">
    <property type="protein sequence ID" value="MFC3962383.1"/>
    <property type="molecule type" value="Genomic_DNA"/>
</dbReference>
<evidence type="ECO:0000313" key="13">
    <source>
        <dbReference type="Proteomes" id="UP001595696"/>
    </source>
</evidence>
<dbReference type="CDD" id="cd00751">
    <property type="entry name" value="thiolase"/>
    <property type="match status" value="1"/>
</dbReference>
<evidence type="ECO:0000259" key="11">
    <source>
        <dbReference type="Pfam" id="PF02803"/>
    </source>
</evidence>
<evidence type="ECO:0000256" key="4">
    <source>
        <dbReference type="ARBA" id="ARBA00022832"/>
    </source>
</evidence>
<evidence type="ECO:0000256" key="7">
    <source>
        <dbReference type="ARBA" id="ARBA00023315"/>
    </source>
</evidence>
<evidence type="ECO:0000259" key="10">
    <source>
        <dbReference type="Pfam" id="PF00108"/>
    </source>
</evidence>
<evidence type="ECO:0000256" key="5">
    <source>
        <dbReference type="ARBA" id="ARBA00023098"/>
    </source>
</evidence>
<dbReference type="Pfam" id="PF02803">
    <property type="entry name" value="Thiolase_C"/>
    <property type="match status" value="1"/>
</dbReference>
<evidence type="ECO:0000256" key="6">
    <source>
        <dbReference type="ARBA" id="ARBA00023140"/>
    </source>
</evidence>
<proteinExistence type="inferred from homology"/>
<keyword evidence="3 9" id="KW-0808">Transferase</keyword>
<dbReference type="Gene3D" id="3.40.47.10">
    <property type="match status" value="1"/>
</dbReference>
<dbReference type="InterPro" id="IPR002155">
    <property type="entry name" value="Thiolase"/>
</dbReference>
<evidence type="ECO:0000256" key="3">
    <source>
        <dbReference type="ARBA" id="ARBA00022679"/>
    </source>
</evidence>
<gene>
    <name evidence="12" type="ORF">ACFO0B_10340</name>
</gene>
<organism evidence="12 13">
    <name type="scientific">Nocardia jiangsuensis</name>
    <dbReference type="NCBI Taxonomy" id="1691563"/>
    <lineage>
        <taxon>Bacteria</taxon>
        <taxon>Bacillati</taxon>
        <taxon>Actinomycetota</taxon>
        <taxon>Actinomycetes</taxon>
        <taxon>Mycobacteriales</taxon>
        <taxon>Nocardiaceae</taxon>
        <taxon>Nocardia</taxon>
    </lineage>
</organism>